<dbReference type="EMBL" id="FQVH01000018">
    <property type="protein sequence ID" value="SHF33690.1"/>
    <property type="molecule type" value="Genomic_DNA"/>
</dbReference>
<dbReference type="InterPro" id="IPR010374">
    <property type="entry name" value="DUF969"/>
</dbReference>
<keyword evidence="1" id="KW-1133">Transmembrane helix</keyword>
<evidence type="ECO:0000313" key="3">
    <source>
        <dbReference type="Proteomes" id="UP000184088"/>
    </source>
</evidence>
<feature type="transmembrane region" description="Helical" evidence="1">
    <location>
        <begin position="155"/>
        <end position="172"/>
    </location>
</feature>
<feature type="transmembrane region" description="Helical" evidence="1">
    <location>
        <begin position="55"/>
        <end position="74"/>
    </location>
</feature>
<dbReference type="STRING" id="1121256.SAMN02746089_01728"/>
<feature type="transmembrane region" description="Helical" evidence="1">
    <location>
        <begin position="25"/>
        <end position="43"/>
    </location>
</feature>
<feature type="transmembrane region" description="Helical" evidence="1">
    <location>
        <begin position="192"/>
        <end position="210"/>
    </location>
</feature>
<sequence>MIKLIGVLIVILGFAFKFDAIGIVIVAGIVTGLVGGLDIVKILETLGSTFVANRYMSLFIMLLPVIAALERNGLRETATKFISKIKQATPGRVILSYGIIRIIIAAFNISLGGVVGFIRPVIQPMAVGSIVNRAGKIDEEDLEDIKAMGAAQENVSWFFGQVLFIAGAGILLVKSTLDQLGYKVTPLKAVEAEIPVAISAMIVSAIFLYIRDKKFIKKYFKETNVSQRLSKGVMSNDQ</sequence>
<evidence type="ECO:0000313" key="2">
    <source>
        <dbReference type="EMBL" id="SHF33690.1"/>
    </source>
</evidence>
<protein>
    <submittedName>
        <fullName evidence="2">Uncharacterized membrane protein</fullName>
    </submittedName>
</protein>
<keyword evidence="3" id="KW-1185">Reference proteome</keyword>
<organism evidence="2 3">
    <name type="scientific">Caldanaerobius fijiensis DSM 17918</name>
    <dbReference type="NCBI Taxonomy" id="1121256"/>
    <lineage>
        <taxon>Bacteria</taxon>
        <taxon>Bacillati</taxon>
        <taxon>Bacillota</taxon>
        <taxon>Clostridia</taxon>
        <taxon>Thermoanaerobacterales</taxon>
        <taxon>Thermoanaerobacteraceae</taxon>
        <taxon>Caldanaerobius</taxon>
    </lineage>
</organism>
<dbReference type="OrthoDB" id="80065at2"/>
<gene>
    <name evidence="2" type="ORF">SAMN02746089_01728</name>
</gene>
<feature type="transmembrane region" description="Helical" evidence="1">
    <location>
        <begin position="94"/>
        <end position="118"/>
    </location>
</feature>
<dbReference type="RefSeq" id="WP_084111066.1">
    <property type="nucleotide sequence ID" value="NZ_FQVH01000018.1"/>
</dbReference>
<dbReference type="Proteomes" id="UP000184088">
    <property type="component" value="Unassembled WGS sequence"/>
</dbReference>
<proteinExistence type="predicted"/>
<accession>A0A1M5ATZ4</accession>
<dbReference type="AlphaFoldDB" id="A0A1M5ATZ4"/>
<name>A0A1M5ATZ4_9THEO</name>
<keyword evidence="1" id="KW-0472">Membrane</keyword>
<evidence type="ECO:0000256" key="1">
    <source>
        <dbReference type="SAM" id="Phobius"/>
    </source>
</evidence>
<reference evidence="2 3" key="1">
    <citation type="submission" date="2016-11" db="EMBL/GenBank/DDBJ databases">
        <authorList>
            <person name="Jaros S."/>
            <person name="Januszkiewicz K."/>
            <person name="Wedrychowicz H."/>
        </authorList>
    </citation>
    <scope>NUCLEOTIDE SEQUENCE [LARGE SCALE GENOMIC DNA]</scope>
    <source>
        <strain evidence="2 3">DSM 17918</strain>
    </source>
</reference>
<dbReference type="Pfam" id="PF06149">
    <property type="entry name" value="DUF969"/>
    <property type="match status" value="1"/>
</dbReference>
<keyword evidence="1" id="KW-0812">Transmembrane</keyword>